<name>A0ABY6BAG4_9GAMM</name>
<gene>
    <name evidence="1" type="ORF">N4264_20225</name>
</gene>
<sequence length="254" mass="27938">MHVVATVDPHLAETWSADEVAARWLRLCPVRSGNEIDPVASALKASHIAADPARVAIYRERLASLPWFMRCLNEPIARRANREDACTGRFWEGRYRCQALLDEAALLACMAYVDLNPIRAGIASDLPTSAHTSIRRRLQHIEGATLLRPIAGAAGNTLSVSTAEYVQLVEWTGRQRRPDKHRSLVGGPPAVLRSIGMTAASWRAEVFTIETRYWRAVGSIQALIDKARDLGQRWLKGGGLKRRCGLPAPSTAAS</sequence>
<dbReference type="RefSeq" id="WP_261694032.1">
    <property type="nucleotide sequence ID" value="NZ_CP104694.1"/>
</dbReference>
<keyword evidence="2" id="KW-1185">Reference proteome</keyword>
<dbReference type="EMBL" id="CP104694">
    <property type="protein sequence ID" value="UXI67056.1"/>
    <property type="molecule type" value="Genomic_DNA"/>
</dbReference>
<accession>A0ABY6BAG4</accession>
<dbReference type="InterPro" id="IPR036515">
    <property type="entry name" value="Transposase_17_sf"/>
</dbReference>
<dbReference type="Gene3D" id="3.30.70.1290">
    <property type="entry name" value="Transposase IS200-like"/>
    <property type="match status" value="1"/>
</dbReference>
<proteinExistence type="predicted"/>
<dbReference type="Proteomes" id="UP001064632">
    <property type="component" value="Chromosome"/>
</dbReference>
<reference evidence="1" key="1">
    <citation type="submission" date="2022-09" db="EMBL/GenBank/DDBJ databases">
        <title>Tahibacter sp. nov., isolated from a fresh water.</title>
        <authorList>
            <person name="Baek J.H."/>
            <person name="Lee J.K."/>
            <person name="Kim J.M."/>
            <person name="Jeon C.O."/>
        </authorList>
    </citation>
    <scope>NUCLEOTIDE SEQUENCE</scope>
    <source>
        <strain evidence="1">W38</strain>
    </source>
</reference>
<evidence type="ECO:0000313" key="1">
    <source>
        <dbReference type="EMBL" id="UXI67056.1"/>
    </source>
</evidence>
<dbReference type="PANTHER" id="PTHR34322:SF2">
    <property type="entry name" value="TRANSPOSASE IS200-LIKE DOMAIN-CONTAINING PROTEIN"/>
    <property type="match status" value="1"/>
</dbReference>
<organism evidence="1 2">
    <name type="scientific">Tahibacter amnicola</name>
    <dbReference type="NCBI Taxonomy" id="2976241"/>
    <lineage>
        <taxon>Bacteria</taxon>
        <taxon>Pseudomonadati</taxon>
        <taxon>Pseudomonadota</taxon>
        <taxon>Gammaproteobacteria</taxon>
        <taxon>Lysobacterales</taxon>
        <taxon>Rhodanobacteraceae</taxon>
        <taxon>Tahibacter</taxon>
    </lineage>
</organism>
<evidence type="ECO:0000313" key="2">
    <source>
        <dbReference type="Proteomes" id="UP001064632"/>
    </source>
</evidence>
<dbReference type="PANTHER" id="PTHR34322">
    <property type="entry name" value="TRANSPOSASE, Y1_TNP DOMAIN-CONTAINING"/>
    <property type="match status" value="1"/>
</dbReference>
<evidence type="ECO:0008006" key="3">
    <source>
        <dbReference type="Google" id="ProtNLM"/>
    </source>
</evidence>
<protein>
    <recommendedName>
        <fullName evidence="3">Transposase</fullName>
    </recommendedName>
</protein>
<dbReference type="SUPFAM" id="SSF143422">
    <property type="entry name" value="Transposase IS200-like"/>
    <property type="match status" value="1"/>
</dbReference>